<proteinExistence type="predicted"/>
<dbReference type="SUPFAM" id="SSF109993">
    <property type="entry name" value="VPS9 domain"/>
    <property type="match status" value="1"/>
</dbReference>
<dbReference type="AlphaFoldDB" id="A0A5K1VQ60"/>
<dbReference type="PROSITE" id="PS51205">
    <property type="entry name" value="VPS9"/>
    <property type="match status" value="1"/>
</dbReference>
<dbReference type="OMA" id="VMCIYCA"/>
<evidence type="ECO:0000313" key="2">
    <source>
        <dbReference type="EMBL" id="GAT93862.1"/>
    </source>
</evidence>
<dbReference type="EMBL" id="BDEQ01000001">
    <property type="protein sequence ID" value="GAT93862.1"/>
    <property type="molecule type" value="Genomic_DNA"/>
</dbReference>
<dbReference type="Gene3D" id="1.20.1050.80">
    <property type="entry name" value="VPS9 domain"/>
    <property type="match status" value="1"/>
</dbReference>
<dbReference type="PANTHER" id="PTHR23101:SF25">
    <property type="entry name" value="GTPASE-ACTIVATING PROTEIN AND VPS9 DOMAIN-CONTAINING PROTEIN 1"/>
    <property type="match status" value="1"/>
</dbReference>
<dbReference type="Proteomes" id="UP000078387">
    <property type="component" value="Unassembled WGS sequence"/>
</dbReference>
<evidence type="ECO:0000259" key="1">
    <source>
        <dbReference type="PROSITE" id="PS51205"/>
    </source>
</evidence>
<name>A0A5K1VQ60_ENTHI</name>
<dbReference type="GO" id="GO:0030139">
    <property type="term" value="C:endocytic vesicle"/>
    <property type="evidence" value="ECO:0007669"/>
    <property type="project" value="TreeGrafter"/>
</dbReference>
<dbReference type="GO" id="GO:0005085">
    <property type="term" value="F:guanyl-nucleotide exchange factor activity"/>
    <property type="evidence" value="ECO:0007669"/>
    <property type="project" value="InterPro"/>
</dbReference>
<dbReference type="Pfam" id="PF02204">
    <property type="entry name" value="VPS9"/>
    <property type="match status" value="1"/>
</dbReference>
<dbReference type="GO" id="GO:0031267">
    <property type="term" value="F:small GTPase binding"/>
    <property type="evidence" value="ECO:0007669"/>
    <property type="project" value="TreeGrafter"/>
</dbReference>
<dbReference type="VEuPathDB" id="AmoebaDB:EHI5A_119830"/>
<reference evidence="2 3" key="1">
    <citation type="submission" date="2016-05" db="EMBL/GenBank/DDBJ databases">
        <title>First whole genome sequencing of Entamoeba histolytica HM1:IMSS-clone-6.</title>
        <authorList>
            <person name="Mukherjee Avik.K."/>
            <person name="Izumyama S."/>
            <person name="Nakada-Tsukui K."/>
            <person name="Nozaki T."/>
        </authorList>
    </citation>
    <scope>NUCLEOTIDE SEQUENCE [LARGE SCALE GENOMIC DNA]</scope>
    <source>
        <strain evidence="2 3">HM1:IMSS clone 6</strain>
    </source>
</reference>
<dbReference type="GO" id="GO:0016192">
    <property type="term" value="P:vesicle-mediated transport"/>
    <property type="evidence" value="ECO:0007669"/>
    <property type="project" value="InterPro"/>
</dbReference>
<protein>
    <recommendedName>
        <fullName evidence="1">VPS9 domain-containing protein</fullName>
    </recommendedName>
</protein>
<sequence>MQRIKRQYSRTSLSIGSAFGGWSKIVGNSKGGEQSSGSVEPTETMVNHPLINYLISNKNLMRYVVHFNIILLLPPLDIIKDIPISVAIVETHLIHLSPKTMMFVTLNGLCGKFEEQVITIFNGAQTNNHRPDILAELLQSYPTNDPIFTTHASGADEFTYNGNHIITISIKFPICNNSLPWSWKMKPSQFSSPPSTTMYKILMELQNSFDELRKQIPNIEEDEKNDPQIRSGAFPHYFHIDCTETRINNLRENEMEIAKFHSRLSSECNSELEKKIMTFIIEFPSLAKEKFLSERKQMINSFIKEVSEKVKNNVIWQDDNGFNFITFSSNLKVFLYNKLFRYLWPPSISQLENLDYTDPVIFDSICHSTCTSYLCLQPKFFGYDGPIEFLNKILAIPIKFFRKLDAVRSPSEKIMCIYCALKAVEQTCYYISLKCVNSKPFLPLLLYTIIQADLSQIWSNIIFIKEMGDYNDSLFMHYFDTFEQAVKAIEQLPQSFELQNDQEYKVMINIRKDEINWSIFNNELPNYFMPIFTLDDLRKYFGAFPRSEDRMRQLIFSNPSKIQRDDYADLISFFKVLQNE</sequence>
<dbReference type="InterPro" id="IPR045046">
    <property type="entry name" value="Vps9-like"/>
</dbReference>
<dbReference type="VEuPathDB" id="AmoebaDB:KM1_146970"/>
<dbReference type="InterPro" id="IPR037191">
    <property type="entry name" value="VPS9_dom_sf"/>
</dbReference>
<dbReference type="InterPro" id="IPR003123">
    <property type="entry name" value="VPS9"/>
</dbReference>
<accession>A0A5K1VQ60</accession>
<dbReference type="GO" id="GO:0005829">
    <property type="term" value="C:cytosol"/>
    <property type="evidence" value="ECO:0007669"/>
    <property type="project" value="TreeGrafter"/>
</dbReference>
<gene>
    <name evidence="2" type="ORF">CL6EHI_093750</name>
</gene>
<evidence type="ECO:0000313" key="3">
    <source>
        <dbReference type="Proteomes" id="UP000078387"/>
    </source>
</evidence>
<dbReference type="VEuPathDB" id="AmoebaDB:EHI7A_083270"/>
<dbReference type="PANTHER" id="PTHR23101">
    <property type="entry name" value="RAB GDP/GTP EXCHANGE FACTOR"/>
    <property type="match status" value="1"/>
</dbReference>
<dbReference type="VEuPathDB" id="AmoebaDB:EHI_093750"/>
<organism evidence="2 3">
    <name type="scientific">Entamoeba histolytica</name>
    <dbReference type="NCBI Taxonomy" id="5759"/>
    <lineage>
        <taxon>Eukaryota</taxon>
        <taxon>Amoebozoa</taxon>
        <taxon>Evosea</taxon>
        <taxon>Archamoebae</taxon>
        <taxon>Mastigamoebida</taxon>
        <taxon>Entamoebidae</taxon>
        <taxon>Entamoeba</taxon>
    </lineage>
</organism>
<dbReference type="VEuPathDB" id="AmoebaDB:EHI8A_085090"/>
<feature type="domain" description="VPS9" evidence="1">
    <location>
        <begin position="360"/>
        <end position="498"/>
    </location>
</feature>
<comment type="caution">
    <text evidence="2">The sequence shown here is derived from an EMBL/GenBank/DDBJ whole genome shotgun (WGS) entry which is preliminary data.</text>
</comment>